<keyword evidence="3" id="KW-0328">Glycosyltransferase</keyword>
<feature type="transmembrane region" description="Helical" evidence="1">
    <location>
        <begin position="262"/>
        <end position="279"/>
    </location>
</feature>
<evidence type="ECO:0000313" key="3">
    <source>
        <dbReference type="EMBL" id="EDP23558.1"/>
    </source>
</evidence>
<dbReference type="PANTHER" id="PTHR22916">
    <property type="entry name" value="GLYCOSYLTRANSFERASE"/>
    <property type="match status" value="1"/>
</dbReference>
<dbReference type="Pfam" id="PF00535">
    <property type="entry name" value="Glycos_transf_2"/>
    <property type="match status" value="1"/>
</dbReference>
<name>A8SML3_9FIRM</name>
<gene>
    <name evidence="3" type="ORF">PEPMIC_01363</name>
</gene>
<dbReference type="HOGENOM" id="CLU_025996_19_0_9"/>
<dbReference type="eggNOG" id="COG1215">
    <property type="taxonomic scope" value="Bacteria"/>
</dbReference>
<dbReference type="InterPro" id="IPR001173">
    <property type="entry name" value="Glyco_trans_2-like"/>
</dbReference>
<proteinExistence type="predicted"/>
<keyword evidence="1" id="KW-0812">Transmembrane</keyword>
<evidence type="ECO:0000259" key="2">
    <source>
        <dbReference type="Pfam" id="PF00535"/>
    </source>
</evidence>
<comment type="caution">
    <text evidence="3">The sequence shown here is derived from an EMBL/GenBank/DDBJ whole genome shotgun (WGS) entry which is preliminary data.</text>
</comment>
<reference evidence="3 4" key="1">
    <citation type="submission" date="2007-09" db="EMBL/GenBank/DDBJ databases">
        <title>Draft genome sequence of Peptostreptococcus micros (ATCC 33270).</title>
        <authorList>
            <person name="Sudarsanam P."/>
            <person name="Ley R."/>
            <person name="Guruge J."/>
            <person name="Turnbaugh P.J."/>
            <person name="Mahowald M."/>
            <person name="Liep D."/>
            <person name="Gordon J."/>
        </authorList>
    </citation>
    <scope>NUCLEOTIDE SEQUENCE [LARGE SCALE GENOMIC DNA]</scope>
    <source>
        <strain evidence="3 4">ATCC 33270</strain>
    </source>
</reference>
<feature type="transmembrane region" description="Helical" evidence="1">
    <location>
        <begin position="317"/>
        <end position="339"/>
    </location>
</feature>
<reference evidence="3 4" key="2">
    <citation type="submission" date="2007-09" db="EMBL/GenBank/DDBJ databases">
        <authorList>
            <person name="Fulton L."/>
            <person name="Clifton S."/>
            <person name="Fulton B."/>
            <person name="Xu J."/>
            <person name="Minx P."/>
            <person name="Pepin K.H."/>
            <person name="Johnson M."/>
            <person name="Thiruvilangam P."/>
            <person name="Bhonagiri V."/>
            <person name="Nash W.E."/>
            <person name="Mardis E.R."/>
            <person name="Wilson R.K."/>
        </authorList>
    </citation>
    <scope>NUCLEOTIDE SEQUENCE [LARGE SCALE GENOMIC DNA]</scope>
    <source>
        <strain evidence="3 4">ATCC 33270</strain>
    </source>
</reference>
<keyword evidence="1" id="KW-0472">Membrane</keyword>
<dbReference type="GO" id="GO:0016757">
    <property type="term" value="F:glycosyltransferase activity"/>
    <property type="evidence" value="ECO:0007669"/>
    <property type="project" value="UniProtKB-KW"/>
</dbReference>
<dbReference type="Proteomes" id="UP000003162">
    <property type="component" value="Unassembled WGS sequence"/>
</dbReference>
<dbReference type="InterPro" id="IPR029044">
    <property type="entry name" value="Nucleotide-diphossugar_trans"/>
</dbReference>
<dbReference type="EC" id="2.4.-.-" evidence="3"/>
<organism evidence="3 4">
    <name type="scientific">Parvimonas micra ATCC 33270</name>
    <dbReference type="NCBI Taxonomy" id="411465"/>
    <lineage>
        <taxon>Bacteria</taxon>
        <taxon>Bacillati</taxon>
        <taxon>Bacillota</taxon>
        <taxon>Tissierellia</taxon>
        <taxon>Tissierellales</taxon>
        <taxon>Peptoniphilaceae</taxon>
        <taxon>Parvimonas</taxon>
    </lineage>
</organism>
<dbReference type="PANTHER" id="PTHR22916:SF71">
    <property type="entry name" value="GLYCOSYL TRANSFERASE"/>
    <property type="match status" value="1"/>
</dbReference>
<dbReference type="SUPFAM" id="SSF53448">
    <property type="entry name" value="Nucleotide-diphospho-sugar transferases"/>
    <property type="match status" value="1"/>
</dbReference>
<feature type="transmembrane region" description="Helical" evidence="1">
    <location>
        <begin position="286"/>
        <end position="305"/>
    </location>
</feature>
<dbReference type="EMBL" id="ABEE02000017">
    <property type="protein sequence ID" value="EDP23558.1"/>
    <property type="molecule type" value="Genomic_DNA"/>
</dbReference>
<keyword evidence="3" id="KW-0808">Transferase</keyword>
<protein>
    <submittedName>
        <fullName evidence="3">Glycosyltransferase, group 2 family protein</fullName>
        <ecNumber evidence="3">2.4.-.-</ecNumber>
    </submittedName>
</protein>
<dbReference type="AlphaFoldDB" id="A8SML3"/>
<keyword evidence="1" id="KW-1133">Transmembrane helix</keyword>
<evidence type="ECO:0000313" key="4">
    <source>
        <dbReference type="Proteomes" id="UP000003162"/>
    </source>
</evidence>
<sequence length="352" mass="40842">MILKLCLKHFYLYFWEEKIMKVSIGVVALNEEKTLPSLFEDFKLQTYPHDEIEIILVDGISTDNTKEIMQTFKDNNDFLEVKILDNPKKIQSAGWNIVIKNFTGDVLVRIDAHSSIPRDFIEKNVKNIKSGEDVSGGKRPNIIDENTAYKRMLLEAESSMFGSSIAPFRNASGKKYVKSMFHAMYKREVLEKVGFFNEKLLRTEDNEFHYRIRKAGYKLCYNDNIVSYQHTRNSLLKMIKQKKANGMWIGLTTAICPECLNLYHYVPFAFLVALFISIISLFFTKYLFLLVFGSYLIVNILMSLSSIFKGKFNPYNLLLPIVFFLLHISYGYGTLIGFLKIPSFLKTYNKED</sequence>
<dbReference type="CDD" id="cd02525">
    <property type="entry name" value="Succinoglycan_BP_ExoA"/>
    <property type="match status" value="1"/>
</dbReference>
<dbReference type="Gene3D" id="3.90.550.10">
    <property type="entry name" value="Spore Coat Polysaccharide Biosynthesis Protein SpsA, Chain A"/>
    <property type="match status" value="1"/>
</dbReference>
<evidence type="ECO:0000256" key="1">
    <source>
        <dbReference type="SAM" id="Phobius"/>
    </source>
</evidence>
<dbReference type="CAZy" id="GT2">
    <property type="family name" value="Glycosyltransferase Family 2"/>
</dbReference>
<accession>A8SML3</accession>
<feature type="domain" description="Glycosyltransferase 2-like" evidence="2">
    <location>
        <begin position="23"/>
        <end position="193"/>
    </location>
</feature>